<feature type="region of interest" description="Disordered" evidence="3">
    <location>
        <begin position="57"/>
        <end position="76"/>
    </location>
</feature>
<evidence type="ECO:0000256" key="4">
    <source>
        <dbReference type="SAM" id="Phobius"/>
    </source>
</evidence>
<evidence type="ECO:0000313" key="6">
    <source>
        <dbReference type="EMBL" id="MDC2958185.1"/>
    </source>
</evidence>
<gene>
    <name evidence="6" type="ORF">PO587_27450</name>
</gene>
<keyword evidence="1" id="KW-0805">Transcription regulation</keyword>
<proteinExistence type="predicted"/>
<name>A0ABT5G032_9ACTN</name>
<dbReference type="InterPro" id="IPR027383">
    <property type="entry name" value="Znf_put"/>
</dbReference>
<dbReference type="Pfam" id="PF13490">
    <property type="entry name" value="zf-HC2"/>
    <property type="match status" value="1"/>
</dbReference>
<dbReference type="RefSeq" id="WP_272177080.1">
    <property type="nucleotide sequence ID" value="NZ_JAQOSK010000011.1"/>
</dbReference>
<keyword evidence="4" id="KW-0472">Membrane</keyword>
<feature type="domain" description="Putative zinc-finger" evidence="5">
    <location>
        <begin position="8"/>
        <end position="36"/>
    </location>
</feature>
<dbReference type="InterPro" id="IPR041916">
    <property type="entry name" value="Anti_sigma_zinc_sf"/>
</dbReference>
<sequence>MTCRESLALGAYLLGVLEPAERSGLERHMVRCAECRAALMELEPLVGLLRHVPFEASSQRTQTVSTSTAPSAAPKSLGTAQAVSRVARRARGRRVMIAGALAAAAALTGVGVSLSMQSGEQAAVRSAAIVSATDPATHVTASAALAPGATGASIRLRLSGLPPTVCRLVVHARDGQAETAATWTAGYGTAVSVPGSSSFDVRDIARMDVVSSSGRLLVELRPR</sequence>
<feature type="transmembrane region" description="Helical" evidence="4">
    <location>
        <begin position="95"/>
        <end position="116"/>
    </location>
</feature>
<evidence type="ECO:0000313" key="7">
    <source>
        <dbReference type="Proteomes" id="UP001221328"/>
    </source>
</evidence>
<reference evidence="6 7" key="1">
    <citation type="journal article" date="2015" name="Int. J. Syst. Evol. Microbiol.">
        <title>Streptomyces gilvifuscus sp. nov., an actinomycete that produces antibacterial compounds isolated from soil.</title>
        <authorList>
            <person name="Nguyen T.M."/>
            <person name="Kim J."/>
        </authorList>
    </citation>
    <scope>NUCLEOTIDE SEQUENCE [LARGE SCALE GENOMIC DNA]</scope>
    <source>
        <strain evidence="6 7">T113</strain>
    </source>
</reference>
<keyword evidence="4" id="KW-1133">Transmembrane helix</keyword>
<evidence type="ECO:0000259" key="5">
    <source>
        <dbReference type="Pfam" id="PF13490"/>
    </source>
</evidence>
<evidence type="ECO:0000256" key="1">
    <source>
        <dbReference type="ARBA" id="ARBA00023015"/>
    </source>
</evidence>
<protein>
    <submittedName>
        <fullName evidence="6">Zf-HC2 domain-containing protein</fullName>
    </submittedName>
</protein>
<accession>A0ABT5G032</accession>
<keyword evidence="4" id="KW-0812">Transmembrane</keyword>
<evidence type="ECO:0000256" key="3">
    <source>
        <dbReference type="SAM" id="MobiDB-lite"/>
    </source>
</evidence>
<keyword evidence="2" id="KW-0804">Transcription</keyword>
<dbReference type="EMBL" id="JAQOSK010000011">
    <property type="protein sequence ID" value="MDC2958185.1"/>
    <property type="molecule type" value="Genomic_DNA"/>
</dbReference>
<dbReference type="Proteomes" id="UP001221328">
    <property type="component" value="Unassembled WGS sequence"/>
</dbReference>
<evidence type="ECO:0000256" key="2">
    <source>
        <dbReference type="ARBA" id="ARBA00023163"/>
    </source>
</evidence>
<keyword evidence="7" id="KW-1185">Reference proteome</keyword>
<comment type="caution">
    <text evidence="6">The sequence shown here is derived from an EMBL/GenBank/DDBJ whole genome shotgun (WGS) entry which is preliminary data.</text>
</comment>
<organism evidence="6 7">
    <name type="scientific">Streptomyces gilvifuscus</name>
    <dbReference type="NCBI Taxonomy" id="1550617"/>
    <lineage>
        <taxon>Bacteria</taxon>
        <taxon>Bacillati</taxon>
        <taxon>Actinomycetota</taxon>
        <taxon>Actinomycetes</taxon>
        <taxon>Kitasatosporales</taxon>
        <taxon>Streptomycetaceae</taxon>
        <taxon>Streptomyces</taxon>
    </lineage>
</organism>
<dbReference type="Gene3D" id="1.10.10.1320">
    <property type="entry name" value="Anti-sigma factor, zinc-finger domain"/>
    <property type="match status" value="1"/>
</dbReference>